<protein>
    <recommendedName>
        <fullName evidence="1">DUF1985 domain-containing protein</fullName>
    </recommendedName>
</protein>
<dbReference type="PANTHER" id="PTHR48450">
    <property type="entry name" value="DUF1985 DOMAIN-CONTAINING PROTEIN"/>
    <property type="match status" value="1"/>
</dbReference>
<name>A0A2H5QHU8_CITUN</name>
<dbReference type="AlphaFoldDB" id="A0A2H5QHU8"/>
<dbReference type="Proteomes" id="UP000236630">
    <property type="component" value="Unassembled WGS sequence"/>
</dbReference>
<evidence type="ECO:0000313" key="3">
    <source>
        <dbReference type="Proteomes" id="UP000236630"/>
    </source>
</evidence>
<gene>
    <name evidence="2" type="ORF">CUMW_231740</name>
</gene>
<organism evidence="2 3">
    <name type="scientific">Citrus unshiu</name>
    <name type="common">Satsuma mandarin</name>
    <name type="synonym">Citrus nobilis var. unshiu</name>
    <dbReference type="NCBI Taxonomy" id="55188"/>
    <lineage>
        <taxon>Eukaryota</taxon>
        <taxon>Viridiplantae</taxon>
        <taxon>Streptophyta</taxon>
        <taxon>Embryophyta</taxon>
        <taxon>Tracheophyta</taxon>
        <taxon>Spermatophyta</taxon>
        <taxon>Magnoliopsida</taxon>
        <taxon>eudicotyledons</taxon>
        <taxon>Gunneridae</taxon>
        <taxon>Pentapetalae</taxon>
        <taxon>rosids</taxon>
        <taxon>malvids</taxon>
        <taxon>Sapindales</taxon>
        <taxon>Rutaceae</taxon>
        <taxon>Aurantioideae</taxon>
        <taxon>Citrus</taxon>
    </lineage>
</organism>
<accession>A0A2H5QHU8</accession>
<dbReference type="PANTHER" id="PTHR48450:SF1">
    <property type="entry name" value="DUF1985 DOMAIN-CONTAINING PROTEIN"/>
    <property type="match status" value="1"/>
</dbReference>
<feature type="domain" description="DUF1985" evidence="1">
    <location>
        <begin position="76"/>
        <end position="181"/>
    </location>
</feature>
<proteinExistence type="predicted"/>
<dbReference type="EMBL" id="BDQV01000398">
    <property type="protein sequence ID" value="GAY64194.1"/>
    <property type="molecule type" value="Genomic_DNA"/>
</dbReference>
<keyword evidence="3" id="KW-1185">Reference proteome</keyword>
<comment type="caution">
    <text evidence="2">The sequence shown here is derived from an EMBL/GenBank/DDBJ whole genome shotgun (WGS) entry which is preliminary data.</text>
</comment>
<reference evidence="2 3" key="1">
    <citation type="journal article" date="2017" name="Front. Genet.">
        <title>Draft sequencing of the heterozygous diploid genome of Satsuma (Citrus unshiu Marc.) using a hybrid assembly approach.</title>
        <authorList>
            <person name="Shimizu T."/>
            <person name="Tanizawa Y."/>
            <person name="Mochizuki T."/>
            <person name="Nagasaki H."/>
            <person name="Yoshioka T."/>
            <person name="Toyoda A."/>
            <person name="Fujiyama A."/>
            <person name="Kaminuma E."/>
            <person name="Nakamura Y."/>
        </authorList>
    </citation>
    <scope>NUCLEOTIDE SEQUENCE [LARGE SCALE GENOMIC DNA]</scope>
    <source>
        <strain evidence="3">cv. Miyagawa wase</strain>
    </source>
</reference>
<dbReference type="InterPro" id="IPR015410">
    <property type="entry name" value="DUF1985"/>
</dbReference>
<evidence type="ECO:0000259" key="1">
    <source>
        <dbReference type="Pfam" id="PF09331"/>
    </source>
</evidence>
<dbReference type="Pfam" id="PF09331">
    <property type="entry name" value="DUF1985"/>
    <property type="match status" value="1"/>
</dbReference>
<evidence type="ECO:0000313" key="2">
    <source>
        <dbReference type="EMBL" id="GAY64194.1"/>
    </source>
</evidence>
<sequence>MAKSESLDIDVGKIYFSYADHFPGRILSMCKLSSVIKAIKEKLTKRQLTMFKKDIFGHFLECRSFPFSGVILHNLLLRQVAHEEDSREDQLWFQISEHLIRLSIVEWCLVTGLSFGVDTNQKNDEMEQRLRNAYFGGVHRKINVKEFDAIFKELKFEEMDDMDALKIALFYFADRVLNARKNHY</sequence>